<name>A0ABT5WR75_9SPHN</name>
<organism evidence="1 2">
    <name type="scientific">Novosphingobium album</name>
    <name type="common">ex Liu et al. 2023</name>
    <dbReference type="NCBI Taxonomy" id="3031130"/>
    <lineage>
        <taxon>Bacteria</taxon>
        <taxon>Pseudomonadati</taxon>
        <taxon>Pseudomonadota</taxon>
        <taxon>Alphaproteobacteria</taxon>
        <taxon>Sphingomonadales</taxon>
        <taxon>Sphingomonadaceae</taxon>
        <taxon>Novosphingobium</taxon>
    </lineage>
</organism>
<evidence type="ECO:0000313" key="1">
    <source>
        <dbReference type="EMBL" id="MDE8652551.1"/>
    </source>
</evidence>
<protein>
    <submittedName>
        <fullName evidence="1">Uncharacterized protein</fullName>
    </submittedName>
</protein>
<gene>
    <name evidence="1" type="ORF">PYV00_12650</name>
</gene>
<comment type="caution">
    <text evidence="1">The sequence shown here is derived from an EMBL/GenBank/DDBJ whole genome shotgun (WGS) entry which is preliminary data.</text>
</comment>
<reference evidence="1 2" key="1">
    <citation type="submission" date="2023-03" db="EMBL/GenBank/DDBJ databases">
        <title>NovoSphingobium album sp. nov. isolated from polycyclic aromatic hydrocarbons- and heavy-metal polluted soil.</title>
        <authorList>
            <person name="Liu Z."/>
            <person name="Wang K."/>
        </authorList>
    </citation>
    <scope>NUCLEOTIDE SEQUENCE [LARGE SCALE GENOMIC DNA]</scope>
    <source>
        <strain evidence="1 2">H3SJ31-1</strain>
    </source>
</reference>
<accession>A0ABT5WR75</accession>
<dbReference type="EMBL" id="JARESE010000043">
    <property type="protein sequence ID" value="MDE8652551.1"/>
    <property type="molecule type" value="Genomic_DNA"/>
</dbReference>
<sequence>MRTTADSARIQIGARQLKLPRKPSALSERYANAEGTLMLDGEFVAFVPRDDAGWKDCRRSKGIPTSSPTG</sequence>
<dbReference type="RefSeq" id="WP_275228635.1">
    <property type="nucleotide sequence ID" value="NZ_JARESE010000043.1"/>
</dbReference>
<keyword evidence="2" id="KW-1185">Reference proteome</keyword>
<proteinExistence type="predicted"/>
<evidence type="ECO:0000313" key="2">
    <source>
        <dbReference type="Proteomes" id="UP001216253"/>
    </source>
</evidence>
<dbReference type="Proteomes" id="UP001216253">
    <property type="component" value="Unassembled WGS sequence"/>
</dbReference>